<evidence type="ECO:0000259" key="9">
    <source>
        <dbReference type="PROSITE" id="PS51176"/>
    </source>
</evidence>
<dbReference type="InterPro" id="IPR046826">
    <property type="entry name" value="PDH_N"/>
</dbReference>
<evidence type="ECO:0000256" key="2">
    <source>
        <dbReference type="ARBA" id="ARBA00012068"/>
    </source>
</evidence>
<comment type="pathway">
    <text evidence="1">Amino-acid biosynthesis; L-tyrosine biosynthesis; (4-hydroxyphenyl)pyruvate from prephenate (NAD(+) route): step 1/1.</text>
</comment>
<feature type="domain" description="ACT" evidence="10">
    <location>
        <begin position="293"/>
        <end position="363"/>
    </location>
</feature>
<proteinExistence type="predicted"/>
<comment type="catalytic activity">
    <reaction evidence="8">
        <text>prephenate + NAD(+) = 3-(4-hydroxyphenyl)pyruvate + CO2 + NADH</text>
        <dbReference type="Rhea" id="RHEA:13869"/>
        <dbReference type="ChEBI" id="CHEBI:16526"/>
        <dbReference type="ChEBI" id="CHEBI:29934"/>
        <dbReference type="ChEBI" id="CHEBI:36242"/>
        <dbReference type="ChEBI" id="CHEBI:57540"/>
        <dbReference type="ChEBI" id="CHEBI:57945"/>
        <dbReference type="EC" id="1.3.1.12"/>
    </reaction>
</comment>
<dbReference type="GO" id="GO:0004665">
    <property type="term" value="F:prephenate dehydrogenase (NADP+) activity"/>
    <property type="evidence" value="ECO:0007669"/>
    <property type="project" value="InterPro"/>
</dbReference>
<reference evidence="11" key="1">
    <citation type="journal article" date="2020" name="mSystems">
        <title>Genome- and Community-Level Interaction Insights into Carbon Utilization and Element Cycling Functions of Hydrothermarchaeota in Hydrothermal Sediment.</title>
        <authorList>
            <person name="Zhou Z."/>
            <person name="Liu Y."/>
            <person name="Xu W."/>
            <person name="Pan J."/>
            <person name="Luo Z.H."/>
            <person name="Li M."/>
        </authorList>
    </citation>
    <scope>NUCLEOTIDE SEQUENCE [LARGE SCALE GENOMIC DNA]</scope>
    <source>
        <strain evidence="11">SpSt-479</strain>
    </source>
</reference>
<dbReference type="AlphaFoldDB" id="A0A7V2ZJN3"/>
<dbReference type="Gene3D" id="1.10.3660.10">
    <property type="entry name" value="6-phosphogluconate dehydrogenase C-terminal like domain"/>
    <property type="match status" value="1"/>
</dbReference>
<dbReference type="GO" id="GO:0070403">
    <property type="term" value="F:NAD+ binding"/>
    <property type="evidence" value="ECO:0007669"/>
    <property type="project" value="InterPro"/>
</dbReference>
<dbReference type="InterPro" id="IPR046825">
    <property type="entry name" value="PDH_C"/>
</dbReference>
<dbReference type="PANTHER" id="PTHR21363:SF0">
    <property type="entry name" value="PREPHENATE DEHYDROGENASE [NADP(+)]"/>
    <property type="match status" value="1"/>
</dbReference>
<dbReference type="EMBL" id="DSUJ01000008">
    <property type="protein sequence ID" value="HFI91258.1"/>
    <property type="molecule type" value="Genomic_DNA"/>
</dbReference>
<evidence type="ECO:0000256" key="3">
    <source>
        <dbReference type="ARBA" id="ARBA00016891"/>
    </source>
</evidence>
<dbReference type="PANTHER" id="PTHR21363">
    <property type="entry name" value="PREPHENATE DEHYDROGENASE"/>
    <property type="match status" value="1"/>
</dbReference>
<keyword evidence="5" id="KW-0560">Oxidoreductase</keyword>
<evidence type="ECO:0000256" key="5">
    <source>
        <dbReference type="ARBA" id="ARBA00023002"/>
    </source>
</evidence>
<dbReference type="Gene3D" id="3.30.2130.10">
    <property type="entry name" value="VC0802-like"/>
    <property type="match status" value="1"/>
</dbReference>
<evidence type="ECO:0000256" key="1">
    <source>
        <dbReference type="ARBA" id="ARBA00005067"/>
    </source>
</evidence>
<dbReference type="SUPFAM" id="SSF48179">
    <property type="entry name" value="6-phosphogluconate dehydrogenase C-terminal domain-like"/>
    <property type="match status" value="1"/>
</dbReference>
<evidence type="ECO:0000313" key="11">
    <source>
        <dbReference type="EMBL" id="HFI91258.1"/>
    </source>
</evidence>
<dbReference type="Gene3D" id="3.40.50.720">
    <property type="entry name" value="NAD(P)-binding Rossmann-like Domain"/>
    <property type="match status" value="1"/>
</dbReference>
<dbReference type="UniPathway" id="UPA00122">
    <property type="reaction ID" value="UER00961"/>
</dbReference>
<dbReference type="Pfam" id="PF01842">
    <property type="entry name" value="ACT"/>
    <property type="match status" value="1"/>
</dbReference>
<dbReference type="PROSITE" id="PS51176">
    <property type="entry name" value="PDH_ADH"/>
    <property type="match status" value="1"/>
</dbReference>
<dbReference type="GO" id="GO:0006571">
    <property type="term" value="P:tyrosine biosynthetic process"/>
    <property type="evidence" value="ECO:0007669"/>
    <property type="project" value="UniProtKB-UniPathway"/>
</dbReference>
<dbReference type="PROSITE" id="PS51671">
    <property type="entry name" value="ACT"/>
    <property type="match status" value="1"/>
</dbReference>
<gene>
    <name evidence="11" type="ORF">ENS31_06955</name>
</gene>
<protein>
    <recommendedName>
        <fullName evidence="3">Prephenate dehydrogenase</fullName>
        <ecNumber evidence="2">1.3.1.12</ecNumber>
    </recommendedName>
</protein>
<keyword evidence="7" id="KW-0028">Amino-acid biosynthesis</keyword>
<evidence type="ECO:0000256" key="7">
    <source>
        <dbReference type="ARBA" id="ARBA00023141"/>
    </source>
</evidence>
<dbReference type="InterPro" id="IPR036291">
    <property type="entry name" value="NAD(P)-bd_dom_sf"/>
</dbReference>
<dbReference type="InterPro" id="IPR045865">
    <property type="entry name" value="ACT-like_dom_sf"/>
</dbReference>
<evidence type="ECO:0000256" key="8">
    <source>
        <dbReference type="ARBA" id="ARBA00049260"/>
    </source>
</evidence>
<organism evidence="11">
    <name type="scientific">Ignavibacterium album</name>
    <dbReference type="NCBI Taxonomy" id="591197"/>
    <lineage>
        <taxon>Bacteria</taxon>
        <taxon>Pseudomonadati</taxon>
        <taxon>Ignavibacteriota</taxon>
        <taxon>Ignavibacteria</taxon>
        <taxon>Ignavibacteriales</taxon>
        <taxon>Ignavibacteriaceae</taxon>
        <taxon>Ignavibacterium</taxon>
    </lineage>
</organism>
<keyword evidence="7" id="KW-0057">Aromatic amino acid biosynthesis</keyword>
<evidence type="ECO:0000256" key="6">
    <source>
        <dbReference type="ARBA" id="ARBA00023027"/>
    </source>
</evidence>
<sequence>MEVKISSVGIAGLGLIGGSLAKAIRHQFPDIRIFGFDFSDVLKKAESQNLIDESLLIPNRLLECDLVILSLPIYSSLKLFEELYPQLTNDQILIDVCSVKSPFINLKKKLQSNGKYLGLHPMAGKERSGLENSDHLLFENAVCFVCDDYRDDSTETTLNFLKCTGLRFTFIDAELHDKIVAEVSHLPQLVSVALVNSVSKSEDEFNYINFAGSGFRDMTRIASSNFDLWNEILMANKQNIISSLESFKSEIKKIILNLQNDDFDSLKNQFESANKNRNEIPLNNKGFIQPLFDLTVFLEDKAGTLNKLTSLLAEQNINIKDIELLKIREGSGGNFRLYFDSAESAHKAYQILTENNFATNYTN</sequence>
<name>A0A7V2ZJN3_9BACT</name>
<dbReference type="InterPro" id="IPR003099">
    <property type="entry name" value="Prephen_DH"/>
</dbReference>
<dbReference type="InterPro" id="IPR050812">
    <property type="entry name" value="Preph/Arog_dehydrog"/>
</dbReference>
<feature type="domain" description="Prephenate/arogenate dehydrogenase" evidence="9">
    <location>
        <begin position="6"/>
        <end position="288"/>
    </location>
</feature>
<dbReference type="Pfam" id="PF02153">
    <property type="entry name" value="PDH_N"/>
    <property type="match status" value="1"/>
</dbReference>
<keyword evidence="6" id="KW-0520">NAD</keyword>
<dbReference type="SUPFAM" id="SSF51735">
    <property type="entry name" value="NAD(P)-binding Rossmann-fold domains"/>
    <property type="match status" value="1"/>
</dbReference>
<evidence type="ECO:0000256" key="4">
    <source>
        <dbReference type="ARBA" id="ARBA00022498"/>
    </source>
</evidence>
<dbReference type="EC" id="1.3.1.12" evidence="2"/>
<comment type="caution">
    <text evidence="11">The sequence shown here is derived from an EMBL/GenBank/DDBJ whole genome shotgun (WGS) entry which is preliminary data.</text>
</comment>
<dbReference type="InterPro" id="IPR002912">
    <property type="entry name" value="ACT_dom"/>
</dbReference>
<keyword evidence="4" id="KW-0827">Tyrosine biosynthesis</keyword>
<evidence type="ECO:0000259" key="10">
    <source>
        <dbReference type="PROSITE" id="PS51671"/>
    </source>
</evidence>
<accession>A0A7V2ZJN3</accession>
<dbReference type="InterPro" id="IPR008927">
    <property type="entry name" value="6-PGluconate_DH-like_C_sf"/>
</dbReference>
<dbReference type="SUPFAM" id="SSF55021">
    <property type="entry name" value="ACT-like"/>
    <property type="match status" value="1"/>
</dbReference>
<dbReference type="Pfam" id="PF20463">
    <property type="entry name" value="PDH_C"/>
    <property type="match status" value="1"/>
</dbReference>
<dbReference type="GO" id="GO:0008977">
    <property type="term" value="F:prephenate dehydrogenase (NAD+) activity"/>
    <property type="evidence" value="ECO:0007669"/>
    <property type="project" value="UniProtKB-EC"/>
</dbReference>